<feature type="binding site" evidence="13">
    <location>
        <position position="360"/>
    </location>
    <ligand>
        <name>Zn(2+)</name>
        <dbReference type="ChEBI" id="CHEBI:29105"/>
        <label>2</label>
    </ligand>
</feature>
<dbReference type="InterPro" id="IPR008139">
    <property type="entry name" value="SaposinB_dom"/>
</dbReference>
<feature type="binding site" evidence="13">
    <location>
        <position position="249"/>
    </location>
    <ligand>
        <name>Zn(2+)</name>
        <dbReference type="ChEBI" id="CHEBI:29105"/>
        <label>1</label>
    </ligand>
</feature>
<feature type="disulfide bond" evidence="14">
    <location>
        <begin position="262"/>
        <end position="267"/>
    </location>
</feature>
<evidence type="ECO:0000256" key="6">
    <source>
        <dbReference type="ARBA" id="ARBA00022801"/>
    </source>
</evidence>
<dbReference type="Pfam" id="PF05184">
    <property type="entry name" value="SapB_1"/>
    <property type="match status" value="1"/>
</dbReference>
<dbReference type="OrthoDB" id="282973at2759"/>
<dbReference type="InterPro" id="IPR004843">
    <property type="entry name" value="Calcineurin-like_PHP"/>
</dbReference>
<dbReference type="PROSITE" id="PS50015">
    <property type="entry name" value="SAP_B"/>
    <property type="match status" value="1"/>
</dbReference>
<feature type="binding site" evidence="13">
    <location>
        <position position="247"/>
    </location>
    <ligand>
        <name>Zn(2+)</name>
        <dbReference type="ChEBI" id="CHEBI:29105"/>
        <label>1</label>
    </ligand>
</feature>
<accession>A0A7M7HGF6</accession>
<evidence type="ECO:0000256" key="11">
    <source>
        <dbReference type="ARBA" id="ARBA00047268"/>
    </source>
</evidence>
<evidence type="ECO:0000256" key="2">
    <source>
        <dbReference type="ARBA" id="ARBA00008234"/>
    </source>
</evidence>
<organism evidence="17 18">
    <name type="scientific">Nasonia vitripennis</name>
    <name type="common">Parasitic wasp</name>
    <dbReference type="NCBI Taxonomy" id="7425"/>
    <lineage>
        <taxon>Eukaryota</taxon>
        <taxon>Metazoa</taxon>
        <taxon>Ecdysozoa</taxon>
        <taxon>Arthropoda</taxon>
        <taxon>Hexapoda</taxon>
        <taxon>Insecta</taxon>
        <taxon>Pterygota</taxon>
        <taxon>Neoptera</taxon>
        <taxon>Endopterygota</taxon>
        <taxon>Hymenoptera</taxon>
        <taxon>Apocrita</taxon>
        <taxon>Proctotrupomorpha</taxon>
        <taxon>Chalcidoidea</taxon>
        <taxon>Pteromalidae</taxon>
        <taxon>Pteromalinae</taxon>
        <taxon>Nasonia</taxon>
    </lineage>
</organism>
<dbReference type="SMR" id="A0A7M7HGF6"/>
<feature type="binding site" evidence="13">
    <location>
        <position position="320"/>
    </location>
    <ligand>
        <name>Zn(2+)</name>
        <dbReference type="ChEBI" id="CHEBI:29105"/>
        <label>2</label>
    </ligand>
</feature>
<dbReference type="GO" id="GO:0006685">
    <property type="term" value="P:sphingomyelin catabolic process"/>
    <property type="evidence" value="ECO:0007669"/>
    <property type="project" value="UniProtKB-UniRule"/>
</dbReference>
<feature type="signal peptide" evidence="15">
    <location>
        <begin position="1"/>
        <end position="23"/>
    </location>
</feature>
<dbReference type="PIRSF" id="PIRSF000948">
    <property type="entry name" value="Sphingomy_PDE"/>
    <property type="match status" value="1"/>
</dbReference>
<dbReference type="GO" id="GO:0016020">
    <property type="term" value="C:membrane"/>
    <property type="evidence" value="ECO:0007669"/>
    <property type="project" value="GOC"/>
</dbReference>
<feature type="disulfide bond" evidence="14">
    <location>
        <begin position="129"/>
        <end position="205"/>
    </location>
</feature>
<dbReference type="AlphaFoldDB" id="A0A7M7HGF6"/>
<keyword evidence="8 14" id="KW-1015">Disulfide bond</keyword>
<evidence type="ECO:0000313" key="18">
    <source>
        <dbReference type="Proteomes" id="UP000002358"/>
    </source>
</evidence>
<evidence type="ECO:0000259" key="16">
    <source>
        <dbReference type="PROSITE" id="PS50015"/>
    </source>
</evidence>
<dbReference type="SUPFAM" id="SSF47862">
    <property type="entry name" value="Saposin"/>
    <property type="match status" value="1"/>
</dbReference>
<dbReference type="Proteomes" id="UP000002358">
    <property type="component" value="Chromosome 2"/>
</dbReference>
<comment type="subcellular location">
    <subcellularLocation>
        <location evidence="1">Secreted</location>
    </subcellularLocation>
</comment>
<dbReference type="SMART" id="SM00741">
    <property type="entry name" value="SapB"/>
    <property type="match status" value="1"/>
</dbReference>
<evidence type="ECO:0000256" key="12">
    <source>
        <dbReference type="PIRNR" id="PIRNR000948"/>
    </source>
</evidence>
<keyword evidence="5 15" id="KW-0732">Signal</keyword>
<name>A0A7M7HGF6_NASVI</name>
<feature type="binding site" evidence="13">
    <location>
        <position position="501"/>
    </location>
    <ligand>
        <name>Zn(2+)</name>
        <dbReference type="ChEBI" id="CHEBI:29105"/>
        <label>2</label>
    </ligand>
</feature>
<dbReference type="SUPFAM" id="SSF56300">
    <property type="entry name" value="Metallo-dependent phosphatases"/>
    <property type="match status" value="1"/>
</dbReference>
<proteinExistence type="inferred from homology"/>
<comment type="cofactor">
    <cofactor evidence="13">
        <name>Zn(2+)</name>
        <dbReference type="ChEBI" id="CHEBI:29105"/>
    </cofactor>
    <text evidence="13">Binds 2 Zn(2+) ions per subunit.</text>
</comment>
<dbReference type="InterPro" id="IPR011160">
    <property type="entry name" value="Sphingomy_PDE"/>
</dbReference>
<evidence type="ECO:0000256" key="3">
    <source>
        <dbReference type="ARBA" id="ARBA00022525"/>
    </source>
</evidence>
<dbReference type="OMA" id="ETSIYGM"/>
<protein>
    <recommendedName>
        <fullName evidence="12">Sphingomyelin phosphodiesterase</fullName>
        <ecNumber evidence="12">3.1.4.12</ecNumber>
    </recommendedName>
</protein>
<feature type="disulfide bond" evidence="14">
    <location>
        <begin position="627"/>
        <end position="631"/>
    </location>
</feature>
<evidence type="ECO:0000256" key="10">
    <source>
        <dbReference type="ARBA" id="ARBA00023295"/>
    </source>
</evidence>
<dbReference type="EC" id="3.1.4.12" evidence="12"/>
<keyword evidence="6 12" id="KW-0378">Hydrolase</keyword>
<keyword evidence="9" id="KW-0325">Glycoprotein</keyword>
<evidence type="ECO:0000256" key="4">
    <source>
        <dbReference type="ARBA" id="ARBA00022723"/>
    </source>
</evidence>
<feature type="chain" id="PRO_5033596899" description="Sphingomyelin phosphodiesterase" evidence="15">
    <location>
        <begin position="24"/>
        <end position="654"/>
    </location>
</feature>
<dbReference type="EnsemblMetazoa" id="XM_001600694">
    <property type="protein sequence ID" value="XP_001600744"/>
    <property type="gene ID" value="LOC100116205"/>
</dbReference>
<feature type="disulfide bond" evidence="14">
    <location>
        <begin position="637"/>
        <end position="651"/>
    </location>
</feature>
<feature type="domain" description="Saposin B-type" evidence="16">
    <location>
        <begin position="125"/>
        <end position="209"/>
    </location>
</feature>
<keyword evidence="10 12" id="KW-0326">Glycosidase</keyword>
<dbReference type="InterPro" id="IPR029052">
    <property type="entry name" value="Metallo-depent_PP-like"/>
</dbReference>
<dbReference type="FunFam" id="3.60.21.10:FF:000077">
    <property type="entry name" value="Sphingomyelin phosphodiesterase"/>
    <property type="match status" value="1"/>
</dbReference>
<dbReference type="Gene3D" id="3.60.21.10">
    <property type="match status" value="1"/>
</dbReference>
<evidence type="ECO:0000256" key="14">
    <source>
        <dbReference type="PIRSR" id="PIRSR000948-2"/>
    </source>
</evidence>
<feature type="binding site" evidence="13">
    <location>
        <position position="320"/>
    </location>
    <ligand>
        <name>Zn(2+)</name>
        <dbReference type="ChEBI" id="CHEBI:29105"/>
        <label>1</label>
    </ligand>
</feature>
<reference evidence="17" key="1">
    <citation type="submission" date="2021-01" db="UniProtKB">
        <authorList>
            <consortium name="EnsemblMetazoa"/>
        </authorList>
    </citation>
    <scope>IDENTIFICATION</scope>
</reference>
<dbReference type="EnsemblMetazoa" id="XM_008217916">
    <property type="protein sequence ID" value="XP_008216138"/>
    <property type="gene ID" value="LOC100116205"/>
</dbReference>
<dbReference type="Gene3D" id="1.10.225.10">
    <property type="entry name" value="Saposin-like"/>
    <property type="match status" value="1"/>
</dbReference>
<dbReference type="GO" id="GO:0005615">
    <property type="term" value="C:extracellular space"/>
    <property type="evidence" value="ECO:0007669"/>
    <property type="project" value="TreeGrafter"/>
</dbReference>
<dbReference type="PROSITE" id="PS51257">
    <property type="entry name" value="PROKAR_LIPOPROTEIN"/>
    <property type="match status" value="1"/>
</dbReference>
<feature type="disulfide bond" evidence="14">
    <location>
        <begin position="160"/>
        <end position="171"/>
    </location>
</feature>
<gene>
    <name evidence="17" type="primary">100116205</name>
</gene>
<keyword evidence="4 13" id="KW-0479">Metal-binding</keyword>
<sequence length="654" mass="74140">MKGQKRLAWNGLVLFSCIAISQAAFLDVVKKPKDLITHGLTGIVGDVIEAKNNLTDKLNHVSPNILGPIADALDPDWLIGINYTRWAMDLDDALTEGDTTLWVKRVSKMFDVPRVIEEMKTSKQSKATCLACKFAVNLGRSMIKSGKSDEEVLALVGQVCTTLNIQSKRVCEGVMALIGVDVVEAVKKSDMRPAQVCSFLLGDACLNGYDARHDWKLNIQMKDHALSHPTSPPPKDAPLIKILQISDTHFDPYYEEGANAECGEPLCCRGTDGEPKSKEAAAGKWGDYRKCDAPLHLIENALKHISETHKDIDYVYWTGDLPPHDIWNQSREENLMNLRTNAALMDKYFKGVPILPSVGNHESCPVDSFAPAGSPSRKSMSWLYDELDKEWSRWLPASCSESIRRGAFYSLLLKPGFRVISVNGNYCSRNNFFLLWNSTDPLGELGWLERELAAAEASGERVHVIGHVPPGGPDCLKVWSRNYYEIISRYEGTVMAQFFGHTHFDEFEVFYDAKTLKRPLGVGYISPSLTPWENVNPAYRIYYVDGDRPQSSRVIVDHETWKMNLDEANQNDNPVWYKAYNARSAYNMSSLLPQDWDDLIRRMTTDRDLFETYHRNYYRNSPVRPKCDDRCRRKLLCDLRSGRSHDRDNLCHDL</sequence>
<dbReference type="InterPro" id="IPR007856">
    <property type="entry name" value="SapB_1"/>
</dbReference>
<feature type="disulfide bond" evidence="14">
    <location>
        <begin position="427"/>
        <end position="475"/>
    </location>
</feature>
<evidence type="ECO:0000256" key="8">
    <source>
        <dbReference type="ARBA" id="ARBA00023157"/>
    </source>
</evidence>
<keyword evidence="7 13" id="KW-0862">Zinc</keyword>
<comment type="catalytic activity">
    <reaction evidence="11">
        <text>a sphingomyelin + H2O = phosphocholine + an N-acylsphing-4-enine + H(+)</text>
        <dbReference type="Rhea" id="RHEA:19253"/>
        <dbReference type="ChEBI" id="CHEBI:15377"/>
        <dbReference type="ChEBI" id="CHEBI:15378"/>
        <dbReference type="ChEBI" id="CHEBI:17636"/>
        <dbReference type="ChEBI" id="CHEBI:52639"/>
        <dbReference type="ChEBI" id="CHEBI:295975"/>
        <dbReference type="EC" id="3.1.4.12"/>
    </reaction>
    <physiologicalReaction direction="left-to-right" evidence="11">
        <dbReference type="Rhea" id="RHEA:19254"/>
    </physiologicalReaction>
</comment>
<keyword evidence="18" id="KW-1185">Reference proteome</keyword>
<evidence type="ECO:0000256" key="7">
    <source>
        <dbReference type="ARBA" id="ARBA00022833"/>
    </source>
</evidence>
<dbReference type="GO" id="GO:0005764">
    <property type="term" value="C:lysosome"/>
    <property type="evidence" value="ECO:0007669"/>
    <property type="project" value="TreeGrafter"/>
</dbReference>
<dbReference type="InParanoid" id="A0A7M7HGF6"/>
<dbReference type="GO" id="GO:0046872">
    <property type="term" value="F:metal ion binding"/>
    <property type="evidence" value="ECO:0007669"/>
    <property type="project" value="UniProtKB-KW"/>
</dbReference>
<evidence type="ECO:0000256" key="9">
    <source>
        <dbReference type="ARBA" id="ARBA00023180"/>
    </source>
</evidence>
<evidence type="ECO:0000256" key="13">
    <source>
        <dbReference type="PIRSR" id="PIRSR000948-1"/>
    </source>
</evidence>
<dbReference type="KEGG" id="nvi:100116205"/>
<dbReference type="GO" id="GO:0061750">
    <property type="term" value="F:acid sphingomyelin phosphodiesterase activity"/>
    <property type="evidence" value="ECO:0007669"/>
    <property type="project" value="TreeGrafter"/>
</dbReference>
<dbReference type="GO" id="GO:0016798">
    <property type="term" value="F:hydrolase activity, acting on glycosyl bonds"/>
    <property type="evidence" value="ECO:0007669"/>
    <property type="project" value="UniProtKB-KW"/>
</dbReference>
<comment type="similarity">
    <text evidence="2 12">Belongs to the acid sphingomyelinase family.</text>
</comment>
<feature type="disulfide bond" evidence="14">
    <location>
        <begin position="268"/>
        <end position="291"/>
    </location>
</feature>
<dbReference type="Pfam" id="PF19272">
    <property type="entry name" value="ASMase_C"/>
    <property type="match status" value="1"/>
</dbReference>
<dbReference type="PANTHER" id="PTHR10340">
    <property type="entry name" value="SPHINGOMYELIN PHOSPHODIESTERASE"/>
    <property type="match status" value="1"/>
</dbReference>
<dbReference type="InterPro" id="IPR041805">
    <property type="entry name" value="ASMase/PPN1_MPP"/>
</dbReference>
<dbReference type="CDD" id="cd00842">
    <property type="entry name" value="MPP_ASMase"/>
    <property type="match status" value="1"/>
</dbReference>
<keyword evidence="3" id="KW-0964">Secreted</keyword>
<feature type="binding site" evidence="13">
    <location>
        <position position="503"/>
    </location>
    <ligand>
        <name>Zn(2+)</name>
        <dbReference type="ChEBI" id="CHEBI:29105"/>
        <label>1</label>
    </ligand>
</feature>
<evidence type="ECO:0000313" key="17">
    <source>
        <dbReference type="EnsemblMetazoa" id="XP_008216138"/>
    </source>
</evidence>
<dbReference type="Pfam" id="PF00149">
    <property type="entry name" value="Metallophos"/>
    <property type="match status" value="1"/>
</dbReference>
<evidence type="ECO:0000256" key="1">
    <source>
        <dbReference type="ARBA" id="ARBA00004613"/>
    </source>
</evidence>
<feature type="disulfide bond" evidence="14">
    <location>
        <begin position="132"/>
        <end position="197"/>
    </location>
</feature>
<dbReference type="PANTHER" id="PTHR10340:SF34">
    <property type="entry name" value="SPHINGOMYELIN PHOSPHODIESTERASE"/>
    <property type="match status" value="1"/>
</dbReference>
<dbReference type="InterPro" id="IPR011001">
    <property type="entry name" value="Saposin-like"/>
</dbReference>
<evidence type="ECO:0000256" key="15">
    <source>
        <dbReference type="SAM" id="SignalP"/>
    </source>
</evidence>
<comment type="function">
    <text evidence="12">Converts sphingomyelin to ceramide.</text>
</comment>
<dbReference type="GO" id="GO:0046513">
    <property type="term" value="P:ceramide biosynthetic process"/>
    <property type="evidence" value="ECO:0007669"/>
    <property type="project" value="TreeGrafter"/>
</dbReference>
<feature type="binding site" evidence="13">
    <location>
        <position position="467"/>
    </location>
    <ligand>
        <name>Zn(2+)</name>
        <dbReference type="ChEBI" id="CHEBI:29105"/>
        <label>2</label>
    </ligand>
</feature>
<dbReference type="InterPro" id="IPR045473">
    <property type="entry name" value="ASM_C"/>
</dbReference>
<evidence type="ECO:0000256" key="5">
    <source>
        <dbReference type="ARBA" id="ARBA00022729"/>
    </source>
</evidence>